<dbReference type="AlphaFoldDB" id="A0A0H4VWF7"/>
<keyword evidence="3" id="KW-1185">Reference proteome</keyword>
<feature type="transmembrane region" description="Helical" evidence="1">
    <location>
        <begin position="20"/>
        <end position="38"/>
    </location>
</feature>
<dbReference type="KEGG" id="ery:CP97_04225"/>
<sequence>MIAGGFFAFTVERRIAPTGVQIHLASFTMLIGAAWLIITKTRGGDIKGYHNEIVRLFLSAPANTLLPDDKVQRRRLRMRYSAPSPP</sequence>
<reference evidence="3" key="2">
    <citation type="submission" date="2015-04" db="EMBL/GenBank/DDBJ databases">
        <title>The complete genome sequence of Erythrobacter sp. s21-N3.</title>
        <authorList>
            <person name="Zhuang L."/>
            <person name="Liu Y."/>
            <person name="Shao Z."/>
        </authorList>
    </citation>
    <scope>NUCLEOTIDE SEQUENCE [LARGE SCALE GENOMIC DNA]</scope>
    <source>
        <strain evidence="3">s21-N3</strain>
    </source>
</reference>
<keyword evidence="1" id="KW-0812">Transmembrane</keyword>
<gene>
    <name evidence="2" type="ORF">CP97_04225</name>
</gene>
<accession>A0A0H4VWF7</accession>
<proteinExistence type="predicted"/>
<evidence type="ECO:0000313" key="3">
    <source>
        <dbReference type="Proteomes" id="UP000059113"/>
    </source>
</evidence>
<reference evidence="2 3" key="1">
    <citation type="journal article" date="2015" name="Int. J. Syst. Evol. Microbiol.">
        <title>Erythrobacter atlanticus sp. nov., a bacterium from ocean sediment able to degrade polycyclic aromatic hydrocarbons.</title>
        <authorList>
            <person name="Zhuang L."/>
            <person name="Liu Y."/>
            <person name="Wang L."/>
            <person name="Wang W."/>
            <person name="Shao Z."/>
        </authorList>
    </citation>
    <scope>NUCLEOTIDE SEQUENCE [LARGE SCALE GENOMIC DNA]</scope>
    <source>
        <strain evidence="3">s21-N3</strain>
    </source>
</reference>
<protein>
    <submittedName>
        <fullName evidence="2">Uncharacterized protein</fullName>
    </submittedName>
</protein>
<keyword evidence="1" id="KW-0472">Membrane</keyword>
<organism evidence="2 3">
    <name type="scientific">Aurantiacibacter atlanticus</name>
    <dbReference type="NCBI Taxonomy" id="1648404"/>
    <lineage>
        <taxon>Bacteria</taxon>
        <taxon>Pseudomonadati</taxon>
        <taxon>Pseudomonadota</taxon>
        <taxon>Alphaproteobacteria</taxon>
        <taxon>Sphingomonadales</taxon>
        <taxon>Erythrobacteraceae</taxon>
        <taxon>Aurantiacibacter</taxon>
    </lineage>
</organism>
<name>A0A0H4VWF7_9SPHN</name>
<evidence type="ECO:0000256" key="1">
    <source>
        <dbReference type="SAM" id="Phobius"/>
    </source>
</evidence>
<keyword evidence="1" id="KW-1133">Transmembrane helix</keyword>
<dbReference type="EMBL" id="CP011310">
    <property type="protein sequence ID" value="AKQ41408.1"/>
    <property type="molecule type" value="Genomic_DNA"/>
</dbReference>
<dbReference type="Proteomes" id="UP000059113">
    <property type="component" value="Chromosome"/>
</dbReference>
<evidence type="ECO:0000313" key="2">
    <source>
        <dbReference type="EMBL" id="AKQ41408.1"/>
    </source>
</evidence>